<dbReference type="RefSeq" id="WP_088861228.1">
    <property type="nucleotide sequence ID" value="NZ_CP022115.1"/>
</dbReference>
<protein>
    <submittedName>
        <fullName evidence="2">Uncharacterized protein</fullName>
    </submittedName>
</protein>
<feature type="transmembrane region" description="Helical" evidence="1">
    <location>
        <begin position="12"/>
        <end position="38"/>
    </location>
</feature>
<keyword evidence="1" id="KW-1133">Transmembrane helix</keyword>
<proteinExistence type="predicted"/>
<dbReference type="EMBL" id="CP022115">
    <property type="protein sequence ID" value="ASJ25297.1"/>
    <property type="molecule type" value="Genomic_DNA"/>
</dbReference>
<keyword evidence="1" id="KW-0812">Transmembrane</keyword>
<dbReference type="OrthoDB" id="9963984at2"/>
<keyword evidence="1" id="KW-0472">Membrane</keyword>
<evidence type="ECO:0000313" key="2">
    <source>
        <dbReference type="EMBL" id="ASJ25297.1"/>
    </source>
</evidence>
<accession>A0A248LKK9</accession>
<dbReference type="AlphaFoldDB" id="A0A248LKK9"/>
<gene>
    <name evidence="2" type="ORF">LHGZ1_2466</name>
</gene>
<sequence length="135" mass="15244">MEERKNMRELLLFLGRIVWIFVMVSGWVLLFGLGWMYFTYVKPHYDEARDMRQAFEQAVVAGADLPALQSRFVPAPDGKKSPVAPPEVEQVPPQYAGGVPRYVLRWQRTDAPLAALGVVFHFSAIAPHADMGAER</sequence>
<evidence type="ECO:0000313" key="3">
    <source>
        <dbReference type="Proteomes" id="UP000197424"/>
    </source>
</evidence>
<evidence type="ECO:0000256" key="1">
    <source>
        <dbReference type="SAM" id="Phobius"/>
    </source>
</evidence>
<dbReference type="Proteomes" id="UP000197424">
    <property type="component" value="Chromosome"/>
</dbReference>
<reference evidence="3" key="1">
    <citation type="submission" date="2017-06" db="EMBL/GenBank/DDBJ databases">
        <title>Whole genome sequence of Laribacter hongkongensis LHGZ1.</title>
        <authorList>
            <person name="Chen D."/>
            <person name="Wu H."/>
            <person name="Chen J."/>
        </authorList>
    </citation>
    <scope>NUCLEOTIDE SEQUENCE [LARGE SCALE GENOMIC DNA]</scope>
    <source>
        <strain evidence="3">LHGZ1</strain>
    </source>
</reference>
<name>A0A248LKK9_9NEIS</name>
<organism evidence="2 3">
    <name type="scientific">Laribacter hongkongensis</name>
    <dbReference type="NCBI Taxonomy" id="168471"/>
    <lineage>
        <taxon>Bacteria</taxon>
        <taxon>Pseudomonadati</taxon>
        <taxon>Pseudomonadota</taxon>
        <taxon>Betaproteobacteria</taxon>
        <taxon>Neisseriales</taxon>
        <taxon>Aquaspirillaceae</taxon>
        <taxon>Laribacter</taxon>
    </lineage>
</organism>